<evidence type="ECO:0000313" key="1">
    <source>
        <dbReference type="EMBL" id="MFM9330120.1"/>
    </source>
</evidence>
<comment type="caution">
    <text evidence="1">The sequence shown here is derived from an EMBL/GenBank/DDBJ whole genome shotgun (WGS) entry which is preliminary data.</text>
</comment>
<accession>A0ACC7P037</accession>
<keyword evidence="2" id="KW-1185">Reference proteome</keyword>
<gene>
    <name evidence="1" type="ORF">ACI1P1_17615</name>
</gene>
<organism evidence="1 2">
    <name type="scientific">Paenibacillus mesotrionivorans</name>
    <dbReference type="NCBI Taxonomy" id="3160968"/>
    <lineage>
        <taxon>Bacteria</taxon>
        <taxon>Bacillati</taxon>
        <taxon>Bacillota</taxon>
        <taxon>Bacilli</taxon>
        <taxon>Bacillales</taxon>
        <taxon>Paenibacillaceae</taxon>
        <taxon>Paenibacillus</taxon>
    </lineage>
</organism>
<reference evidence="1" key="1">
    <citation type="submission" date="2024-12" db="EMBL/GenBank/DDBJ databases">
        <authorList>
            <person name="Wu N."/>
        </authorList>
    </citation>
    <scope>NUCLEOTIDE SEQUENCE</scope>
    <source>
        <strain evidence="1">P15</strain>
    </source>
</reference>
<dbReference type="Proteomes" id="UP001631969">
    <property type="component" value="Unassembled WGS sequence"/>
</dbReference>
<sequence length="517" mass="56712">MGFPRIPSGLQRAAIFAARFVSPAVLAASGVLIITVLALFVPPFVGMADNGDYYRILYGNGIYFSQPDYDSQYLGHFVREYGIFQYFNEHQTLLYSSQSLFIRLALAVNKLVYSTTVFDIRIQAALLTLMYTAAIYLLVEGITCRMSRLKGYAVAAITVFMFADTAYTAYFNSFFGESIVLITMVFLVASWLLFYRKRYNDYFLLSLFTVSALLLITVKQQNAPVGVVLAVAGVSLLFMRRDRLFRFSAGGVLALLFAAGIATYVWIPKDFVNINQYHAMSRGVLQTTDNPEKALEAFGMDRQYALLKGTIYYAPYSSVDVSGSELEKTFYGKYGFVSIAAYYAAHPGEMGALLNVAARNAFTIRPEAMGSYEQSAGKDFGAQSRFFSAYSLLKQAAAPKTFGFIVIWMMLVAGLYTPGFVQAVKARDMRHIQKLALIVAGMGIGLSGIMVSIIGAGDADLAKHEFLFTLGFDLVSVLAIADLIGGELGYRQASDQAFEAPIHGAVLPSLANKGVNA</sequence>
<name>A0ACC7P037_9BACL</name>
<proteinExistence type="predicted"/>
<protein>
    <submittedName>
        <fullName evidence="1">Uncharacterized protein</fullName>
    </submittedName>
</protein>
<dbReference type="EMBL" id="JBJURJ010000011">
    <property type="protein sequence ID" value="MFM9330120.1"/>
    <property type="molecule type" value="Genomic_DNA"/>
</dbReference>
<evidence type="ECO:0000313" key="2">
    <source>
        <dbReference type="Proteomes" id="UP001631969"/>
    </source>
</evidence>